<dbReference type="InterPro" id="IPR001480">
    <property type="entry name" value="Bulb-type_lectin_dom"/>
</dbReference>
<dbReference type="PROSITE" id="PS50026">
    <property type="entry name" value="EGF_3"/>
    <property type="match status" value="1"/>
</dbReference>
<dbReference type="InterPro" id="IPR011009">
    <property type="entry name" value="Kinase-like_dom_sf"/>
</dbReference>
<dbReference type="SUPFAM" id="SSF56112">
    <property type="entry name" value="Protein kinase-like (PK-like)"/>
    <property type="match status" value="1"/>
</dbReference>
<feature type="domain" description="EGF-like" evidence="17">
    <location>
        <begin position="633"/>
        <end position="672"/>
    </location>
</feature>
<dbReference type="SMART" id="SM00473">
    <property type="entry name" value="PAN_AP"/>
    <property type="match status" value="2"/>
</dbReference>
<dbReference type="EC" id="2.7.11.1" evidence="2"/>
<evidence type="ECO:0000256" key="10">
    <source>
        <dbReference type="ARBA" id="ARBA00023180"/>
    </source>
</evidence>
<dbReference type="GO" id="GO:0048544">
    <property type="term" value="P:recognition of pollen"/>
    <property type="evidence" value="ECO:0007669"/>
    <property type="project" value="InterPro"/>
</dbReference>
<dbReference type="Pfam" id="PF00954">
    <property type="entry name" value="S_locus_glycop"/>
    <property type="match status" value="2"/>
</dbReference>
<evidence type="ECO:0000256" key="13">
    <source>
        <dbReference type="PROSITE-ProRule" id="PRU00076"/>
    </source>
</evidence>
<keyword evidence="9 13" id="KW-1015">Disulfide bond</keyword>
<feature type="domain" description="Protein kinase" evidence="16">
    <location>
        <begin position="847"/>
        <end position="1124"/>
    </location>
</feature>
<dbReference type="PROSITE" id="PS50011">
    <property type="entry name" value="PROTEIN_KINASE_DOM"/>
    <property type="match status" value="1"/>
</dbReference>
<dbReference type="InterPro" id="IPR036426">
    <property type="entry name" value="Bulb-type_lectin_dom_sf"/>
</dbReference>
<dbReference type="Pfam" id="PF01453">
    <property type="entry name" value="B_lectin"/>
    <property type="match status" value="2"/>
</dbReference>
<keyword evidence="8 14" id="KW-0472">Membrane</keyword>
<feature type="transmembrane region" description="Helical" evidence="14">
    <location>
        <begin position="798"/>
        <end position="819"/>
    </location>
</feature>
<feature type="signal peptide" evidence="15">
    <location>
        <begin position="1"/>
        <end position="22"/>
    </location>
</feature>
<dbReference type="InterPro" id="IPR000858">
    <property type="entry name" value="S_locus_glycoprot_dom"/>
</dbReference>
<dbReference type="PANTHER" id="PTHR32444">
    <property type="entry name" value="BULB-TYPE LECTIN DOMAIN-CONTAINING PROTEIN"/>
    <property type="match status" value="1"/>
</dbReference>
<feature type="domain" description="Apple" evidence="19">
    <location>
        <begin position="692"/>
        <end position="776"/>
    </location>
</feature>
<keyword evidence="4 15" id="KW-0732">Signal</keyword>
<dbReference type="SMART" id="SM00108">
    <property type="entry name" value="B_lectin"/>
    <property type="match status" value="2"/>
</dbReference>
<evidence type="ECO:0000256" key="15">
    <source>
        <dbReference type="SAM" id="SignalP"/>
    </source>
</evidence>
<sequence length="1163" mass="129704">MSGVHVMLQSLALISVFSFCSCLDTISRNQPFRDGDVLISENEKFALGFFSPGNSSRSYLGIWYNKVSKHNVVWVANRDNPINNSFGVLSVDRKGNLVLYDESINSLVWSANISSSYGSYVQLLDYGNLVLIEQNSQSLLWQSFDYPTDVMLPVMKIGSDRRSGKNWFITSWKSSDDPGSGDFKFGLDPRGSTQYILYNGSAWVWRPQPPWHWSDWSDKEFPGTYYFNRVNVNNQDQTYTSYTLDDPSILTQVVVDNTGSLQRVTWSEMDNQWVQDWSAPEGVCDEYGHCGPYSICSPSATTNIFECSCLPGYKPKSPSDWYVRDGSGGCVRNNNVSTCQNGEGFVKVAGVIIPDTSMGQIKTDLSSKKCKQECLKNCACDAYAATTTNGDGSEESVCFTWFGELMDIRPAPVEGINLYIRVDSIDFARKCWLTHGDVLISENEKFALGFFSPGNSSRSYLGIWYNKVSKHNVVWVANRDNPINNSFGVLSVDRKGNLVLYDESINSLVWSANISSNYGSYVQLLGYGNLVLIEQNSQSLLWQSFDYPTNVLLPVMKFGSDRRSGKNWFITSWKSSDDPGSGDFNEQSRPTYISCTLDDPSILTQMVIDNTGSLQRVTWSEMDQQWVQIWSAPEGVCDEYGHCGPNGICSPSATTNVFECSCLPGFKPKSPGNWYVRDGSGGCVRNNNISMCQNGEGFVEVAGEIVPDTSMAQIKTGLSSKKCMQECLKNCTCTAYAATTTNGDGSGESVCFTWFGELMDIRPAPSYGIDLYIRVDSIDLGSLNMEGRKRDPTQRIKVIIIVISLSFAVIALSIAIFALRRIRRKIQANTSNCAQASAATDEPQKNFSSENKLGQGGFGSVYKGHLPNGREIDVKRLSKDSGQGTGELINEVKLIVKLQHKNLVNLLGCCVQKEERMLVYEYLPNKSLDTFIFDQERKVNLDWEKRYKIILGIARGILYLHQDSRLKIIHRDLKTSNVLLDAAMNPKISDFGMAKICGGEQSHAKTIRVVGTYGYMSPEYAIFGKFSTKSDVFSFGVVLLEIISSKRNSIDYYDHPSLNLIGHVWDLWREGKALEIVDSSLKESCPSQEIERCIHVGLLCVQECAADRPMMSEAILMLESDMSLPCPKEPGFFVRNSSDSNKLVKNGENCSVNEVTITKVDPR</sequence>
<accession>A0AAN8YYA9</accession>
<evidence type="ECO:0000313" key="21">
    <source>
        <dbReference type="Proteomes" id="UP001370490"/>
    </source>
</evidence>
<evidence type="ECO:0000256" key="3">
    <source>
        <dbReference type="ARBA" id="ARBA00022692"/>
    </source>
</evidence>
<dbReference type="InterPro" id="IPR008271">
    <property type="entry name" value="Ser/Thr_kinase_AS"/>
</dbReference>
<dbReference type="Pfam" id="PF08276">
    <property type="entry name" value="PAN_2"/>
    <property type="match status" value="2"/>
</dbReference>
<evidence type="ECO:0000256" key="14">
    <source>
        <dbReference type="SAM" id="Phobius"/>
    </source>
</evidence>
<proteinExistence type="predicted"/>
<evidence type="ECO:0000259" key="18">
    <source>
        <dbReference type="PROSITE" id="PS50927"/>
    </source>
</evidence>
<keyword evidence="3 14" id="KW-0812">Transmembrane</keyword>
<dbReference type="GO" id="GO:0005524">
    <property type="term" value="F:ATP binding"/>
    <property type="evidence" value="ECO:0007669"/>
    <property type="project" value="UniProtKB-KW"/>
</dbReference>
<dbReference type="CDD" id="cd14066">
    <property type="entry name" value="STKc_IRAK"/>
    <property type="match status" value="1"/>
</dbReference>
<keyword evidence="7 14" id="KW-1133">Transmembrane helix</keyword>
<dbReference type="InterPro" id="IPR000719">
    <property type="entry name" value="Prot_kinase_dom"/>
</dbReference>
<evidence type="ECO:0000256" key="6">
    <source>
        <dbReference type="ARBA" id="ARBA00022840"/>
    </source>
</evidence>
<comment type="catalytic activity">
    <reaction evidence="12">
        <text>L-seryl-[protein] + ATP = O-phospho-L-seryl-[protein] + ADP + H(+)</text>
        <dbReference type="Rhea" id="RHEA:17989"/>
        <dbReference type="Rhea" id="RHEA-COMP:9863"/>
        <dbReference type="Rhea" id="RHEA-COMP:11604"/>
        <dbReference type="ChEBI" id="CHEBI:15378"/>
        <dbReference type="ChEBI" id="CHEBI:29999"/>
        <dbReference type="ChEBI" id="CHEBI:30616"/>
        <dbReference type="ChEBI" id="CHEBI:83421"/>
        <dbReference type="ChEBI" id="CHEBI:456216"/>
        <dbReference type="EC" id="2.7.11.1"/>
    </reaction>
</comment>
<evidence type="ECO:0000256" key="7">
    <source>
        <dbReference type="ARBA" id="ARBA00022989"/>
    </source>
</evidence>
<feature type="disulfide bond" evidence="13">
    <location>
        <begin position="643"/>
        <end position="660"/>
    </location>
</feature>
<dbReference type="InterPro" id="IPR000742">
    <property type="entry name" value="EGF"/>
</dbReference>
<feature type="domain" description="Bulb-type lectin" evidence="18">
    <location>
        <begin position="424"/>
        <end position="545"/>
    </location>
</feature>
<dbReference type="Gene3D" id="1.10.510.10">
    <property type="entry name" value="Transferase(Phosphotransferase) domain 1"/>
    <property type="match status" value="1"/>
</dbReference>
<organism evidence="20 21">
    <name type="scientific">Dillenia turbinata</name>
    <dbReference type="NCBI Taxonomy" id="194707"/>
    <lineage>
        <taxon>Eukaryota</taxon>
        <taxon>Viridiplantae</taxon>
        <taxon>Streptophyta</taxon>
        <taxon>Embryophyta</taxon>
        <taxon>Tracheophyta</taxon>
        <taxon>Spermatophyta</taxon>
        <taxon>Magnoliopsida</taxon>
        <taxon>eudicotyledons</taxon>
        <taxon>Gunneridae</taxon>
        <taxon>Pentapetalae</taxon>
        <taxon>Dilleniales</taxon>
        <taxon>Dilleniaceae</taxon>
        <taxon>Dillenia</taxon>
    </lineage>
</organism>
<keyword evidence="5" id="KW-0547">Nucleotide-binding</keyword>
<dbReference type="FunFam" id="3.30.200.20:FF:000162">
    <property type="entry name" value="Adenine nucleotide alpha hydrolase-like domain kinase"/>
    <property type="match status" value="1"/>
</dbReference>
<evidence type="ECO:0000259" key="17">
    <source>
        <dbReference type="PROSITE" id="PS50026"/>
    </source>
</evidence>
<evidence type="ECO:0000256" key="8">
    <source>
        <dbReference type="ARBA" id="ARBA00023136"/>
    </source>
</evidence>
<dbReference type="PANTHER" id="PTHR32444:SF63">
    <property type="entry name" value="G-TYPE LECTIN S-RECEPTOR-LIKE SERINE_THREONINE-PROTEIN KINASE RKS1"/>
    <property type="match status" value="1"/>
</dbReference>
<dbReference type="PROSITE" id="PS50927">
    <property type="entry name" value="BULB_LECTIN"/>
    <property type="match status" value="2"/>
</dbReference>
<comment type="catalytic activity">
    <reaction evidence="11">
        <text>L-threonyl-[protein] + ATP = O-phospho-L-threonyl-[protein] + ADP + H(+)</text>
        <dbReference type="Rhea" id="RHEA:46608"/>
        <dbReference type="Rhea" id="RHEA-COMP:11060"/>
        <dbReference type="Rhea" id="RHEA-COMP:11605"/>
        <dbReference type="ChEBI" id="CHEBI:15378"/>
        <dbReference type="ChEBI" id="CHEBI:30013"/>
        <dbReference type="ChEBI" id="CHEBI:30616"/>
        <dbReference type="ChEBI" id="CHEBI:61977"/>
        <dbReference type="ChEBI" id="CHEBI:456216"/>
        <dbReference type="EC" id="2.7.11.1"/>
    </reaction>
</comment>
<reference evidence="20 21" key="1">
    <citation type="submission" date="2023-12" db="EMBL/GenBank/DDBJ databases">
        <title>A high-quality genome assembly for Dillenia turbinata (Dilleniales).</title>
        <authorList>
            <person name="Chanderbali A."/>
        </authorList>
    </citation>
    <scope>NUCLEOTIDE SEQUENCE [LARGE SCALE GENOMIC DNA]</scope>
    <source>
        <strain evidence="20">LSX21</strain>
        <tissue evidence="20">Leaf</tissue>
    </source>
</reference>
<comment type="caution">
    <text evidence="13">Lacks conserved residue(s) required for the propagation of feature annotation.</text>
</comment>
<keyword evidence="6" id="KW-0067">ATP-binding</keyword>
<keyword evidence="10" id="KW-0325">Glycoprotein</keyword>
<dbReference type="InterPro" id="IPR001245">
    <property type="entry name" value="Ser-Thr/Tyr_kinase_cat_dom"/>
</dbReference>
<evidence type="ECO:0000256" key="11">
    <source>
        <dbReference type="ARBA" id="ARBA00047899"/>
    </source>
</evidence>
<dbReference type="Pfam" id="PF07714">
    <property type="entry name" value="PK_Tyr_Ser-Thr"/>
    <property type="match status" value="1"/>
</dbReference>
<dbReference type="InterPro" id="IPR021820">
    <property type="entry name" value="S-locus_recpt_kinase_C"/>
</dbReference>
<evidence type="ECO:0000259" key="19">
    <source>
        <dbReference type="PROSITE" id="PS50948"/>
    </source>
</evidence>
<comment type="subcellular location">
    <subcellularLocation>
        <location evidence="1">Membrane</location>
        <topology evidence="1">Single-pass membrane protein</topology>
    </subcellularLocation>
</comment>
<dbReference type="Gene3D" id="2.90.10.10">
    <property type="entry name" value="Bulb-type lectin domain"/>
    <property type="match status" value="2"/>
</dbReference>
<evidence type="ECO:0000256" key="9">
    <source>
        <dbReference type="ARBA" id="ARBA00023157"/>
    </source>
</evidence>
<dbReference type="FunFam" id="1.10.510.10:FF:000060">
    <property type="entry name" value="G-type lectin S-receptor-like serine/threonine-protein kinase"/>
    <property type="match status" value="1"/>
</dbReference>
<dbReference type="PROSITE" id="PS00108">
    <property type="entry name" value="PROTEIN_KINASE_ST"/>
    <property type="match status" value="1"/>
</dbReference>
<dbReference type="AlphaFoldDB" id="A0AAN8YYA9"/>
<dbReference type="InterPro" id="IPR003609">
    <property type="entry name" value="Pan_app"/>
</dbReference>
<keyword evidence="21" id="KW-1185">Reference proteome</keyword>
<name>A0AAN8YYA9_9MAGN</name>
<evidence type="ECO:0000313" key="20">
    <source>
        <dbReference type="EMBL" id="KAK6917402.1"/>
    </source>
</evidence>
<gene>
    <name evidence="20" type="ORF">RJ641_018153</name>
</gene>
<dbReference type="SUPFAM" id="SSF51110">
    <property type="entry name" value="alpha-D-mannose-specific plant lectins"/>
    <property type="match status" value="2"/>
</dbReference>
<evidence type="ECO:0000256" key="12">
    <source>
        <dbReference type="ARBA" id="ARBA00048679"/>
    </source>
</evidence>
<evidence type="ECO:0000259" key="16">
    <source>
        <dbReference type="PROSITE" id="PS50011"/>
    </source>
</evidence>
<feature type="chain" id="PRO_5043014238" description="non-specific serine/threonine protein kinase" evidence="15">
    <location>
        <begin position="23"/>
        <end position="1163"/>
    </location>
</feature>
<dbReference type="Pfam" id="PF11883">
    <property type="entry name" value="DUF3403"/>
    <property type="match status" value="1"/>
</dbReference>
<dbReference type="Gene3D" id="3.30.200.20">
    <property type="entry name" value="Phosphorylase Kinase, domain 1"/>
    <property type="match status" value="1"/>
</dbReference>
<dbReference type="CDD" id="cd00028">
    <property type="entry name" value="B_lectin"/>
    <property type="match status" value="2"/>
</dbReference>
<dbReference type="EMBL" id="JBAMMX010000023">
    <property type="protein sequence ID" value="KAK6917402.1"/>
    <property type="molecule type" value="Genomic_DNA"/>
</dbReference>
<evidence type="ECO:0000256" key="1">
    <source>
        <dbReference type="ARBA" id="ARBA00004167"/>
    </source>
</evidence>
<dbReference type="PROSITE" id="PS50948">
    <property type="entry name" value="PAN"/>
    <property type="match status" value="2"/>
</dbReference>
<dbReference type="Proteomes" id="UP001370490">
    <property type="component" value="Unassembled WGS sequence"/>
</dbReference>
<dbReference type="GO" id="GO:0016020">
    <property type="term" value="C:membrane"/>
    <property type="evidence" value="ECO:0007669"/>
    <property type="project" value="UniProtKB-SubCell"/>
</dbReference>
<feature type="domain" description="Bulb-type lectin" evidence="18">
    <location>
        <begin position="23"/>
        <end position="144"/>
    </location>
</feature>
<evidence type="ECO:0000256" key="5">
    <source>
        <dbReference type="ARBA" id="ARBA00022741"/>
    </source>
</evidence>
<keyword evidence="13" id="KW-0245">EGF-like domain</keyword>
<dbReference type="FunFam" id="2.90.10.10:FF:000005">
    <property type="entry name" value="G-type lectin S-receptor-like serine/threonine-protein kinase"/>
    <property type="match status" value="2"/>
</dbReference>
<protein>
    <recommendedName>
        <fullName evidence="2">non-specific serine/threonine protein kinase</fullName>
        <ecNumber evidence="2">2.7.11.1</ecNumber>
    </recommendedName>
</protein>
<dbReference type="SMART" id="SM00220">
    <property type="entry name" value="S_TKc"/>
    <property type="match status" value="1"/>
</dbReference>
<dbReference type="GO" id="GO:0004674">
    <property type="term" value="F:protein serine/threonine kinase activity"/>
    <property type="evidence" value="ECO:0007669"/>
    <property type="project" value="UniProtKB-EC"/>
</dbReference>
<feature type="domain" description="Apple" evidence="19">
    <location>
        <begin position="339"/>
        <end position="431"/>
    </location>
</feature>
<evidence type="ECO:0000256" key="2">
    <source>
        <dbReference type="ARBA" id="ARBA00012513"/>
    </source>
</evidence>
<evidence type="ECO:0000256" key="4">
    <source>
        <dbReference type="ARBA" id="ARBA00022729"/>
    </source>
</evidence>
<comment type="caution">
    <text evidence="20">The sequence shown here is derived from an EMBL/GenBank/DDBJ whole genome shotgun (WGS) entry which is preliminary data.</text>
</comment>
<dbReference type="CDD" id="cd01098">
    <property type="entry name" value="PAN_AP_plant"/>
    <property type="match status" value="1"/>
</dbReference>